<reference evidence="1 2" key="1">
    <citation type="journal article" date="2019" name="Sci. Rep.">
        <title>Orb-weaving spider Araneus ventricosus genome elucidates the spidroin gene catalogue.</title>
        <authorList>
            <person name="Kono N."/>
            <person name="Nakamura H."/>
            <person name="Ohtoshi R."/>
            <person name="Moran D.A.P."/>
            <person name="Shinohara A."/>
            <person name="Yoshida Y."/>
            <person name="Fujiwara M."/>
            <person name="Mori M."/>
            <person name="Tomita M."/>
            <person name="Arakawa K."/>
        </authorList>
    </citation>
    <scope>NUCLEOTIDE SEQUENCE [LARGE SCALE GENOMIC DNA]</scope>
</reference>
<gene>
    <name evidence="1" type="ORF">AVEN_166067_1</name>
</gene>
<dbReference type="PANTHER" id="PTHR47326:SF1">
    <property type="entry name" value="HTH PSQ-TYPE DOMAIN-CONTAINING PROTEIN"/>
    <property type="match status" value="1"/>
</dbReference>
<dbReference type="InterPro" id="IPR036397">
    <property type="entry name" value="RNaseH_sf"/>
</dbReference>
<name>A0A4Y2Q0Q2_ARAVE</name>
<proteinExistence type="predicted"/>
<accession>A0A4Y2Q0Q2</accession>
<keyword evidence="2" id="KW-1185">Reference proteome</keyword>
<dbReference type="GO" id="GO:0003676">
    <property type="term" value="F:nucleic acid binding"/>
    <property type="evidence" value="ECO:0007669"/>
    <property type="project" value="InterPro"/>
</dbReference>
<comment type="caution">
    <text evidence="1">The sequence shown here is derived from an EMBL/GenBank/DDBJ whole genome shotgun (WGS) entry which is preliminary data.</text>
</comment>
<dbReference type="Proteomes" id="UP000499080">
    <property type="component" value="Unassembled WGS sequence"/>
</dbReference>
<dbReference type="PANTHER" id="PTHR47326">
    <property type="entry name" value="TRANSPOSABLE ELEMENT TC3 TRANSPOSASE-LIKE PROTEIN"/>
    <property type="match status" value="1"/>
</dbReference>
<dbReference type="AlphaFoldDB" id="A0A4Y2Q0Q2"/>
<evidence type="ECO:0000313" key="2">
    <source>
        <dbReference type="Proteomes" id="UP000499080"/>
    </source>
</evidence>
<protein>
    <submittedName>
        <fullName evidence="1">Uncharacterized protein</fullName>
    </submittedName>
</protein>
<dbReference type="EMBL" id="BGPR01012516">
    <property type="protein sequence ID" value="GBN56420.1"/>
    <property type="molecule type" value="Genomic_DNA"/>
</dbReference>
<dbReference type="Gene3D" id="3.30.420.10">
    <property type="entry name" value="Ribonuclease H-like superfamily/Ribonuclease H"/>
    <property type="match status" value="1"/>
</dbReference>
<sequence>MNEGLNPYHVQKVQALIPADYAPRVAFAPNIKAGIWFQHDEAPPHFSFDVRSALDATLSNSCGRWIGRVGTTDWPVCSPGSFPSGHLLWGHLKTLVYEIQKDLTRPSC</sequence>
<organism evidence="1 2">
    <name type="scientific">Araneus ventricosus</name>
    <name type="common">Orbweaver spider</name>
    <name type="synonym">Epeira ventricosa</name>
    <dbReference type="NCBI Taxonomy" id="182803"/>
    <lineage>
        <taxon>Eukaryota</taxon>
        <taxon>Metazoa</taxon>
        <taxon>Ecdysozoa</taxon>
        <taxon>Arthropoda</taxon>
        <taxon>Chelicerata</taxon>
        <taxon>Arachnida</taxon>
        <taxon>Araneae</taxon>
        <taxon>Araneomorphae</taxon>
        <taxon>Entelegynae</taxon>
        <taxon>Araneoidea</taxon>
        <taxon>Araneidae</taxon>
        <taxon>Araneus</taxon>
    </lineage>
</organism>
<evidence type="ECO:0000313" key="1">
    <source>
        <dbReference type="EMBL" id="GBN56420.1"/>
    </source>
</evidence>